<dbReference type="Gene3D" id="1.10.1470.10">
    <property type="entry name" value="YjbJ"/>
    <property type="match status" value="1"/>
</dbReference>
<evidence type="ECO:0000259" key="3">
    <source>
        <dbReference type="Pfam" id="PF05532"/>
    </source>
</evidence>
<comment type="similarity">
    <text evidence="1">Belongs to the UPF0337 (CsbD) family.</text>
</comment>
<name>A0ABU0HQD0_9HYPH</name>
<gene>
    <name evidence="4" type="ORF">QO016_004045</name>
</gene>
<keyword evidence="5" id="KW-1185">Reference proteome</keyword>
<dbReference type="RefSeq" id="WP_238252871.1">
    <property type="nucleotide sequence ID" value="NZ_BPQX01000063.1"/>
</dbReference>
<keyword evidence="2" id="KW-0812">Transmembrane</keyword>
<proteinExistence type="inferred from homology"/>
<keyword evidence="2" id="KW-1133">Transmembrane helix</keyword>
<feature type="transmembrane region" description="Helical" evidence="2">
    <location>
        <begin position="106"/>
        <end position="123"/>
    </location>
</feature>
<dbReference type="Pfam" id="PF05532">
    <property type="entry name" value="CsbD"/>
    <property type="match status" value="1"/>
</dbReference>
<dbReference type="EMBL" id="JAUSVV010000013">
    <property type="protein sequence ID" value="MDQ0444532.1"/>
    <property type="molecule type" value="Genomic_DNA"/>
</dbReference>
<feature type="domain" description="CsbD-like" evidence="3">
    <location>
        <begin position="4"/>
        <end position="56"/>
    </location>
</feature>
<evidence type="ECO:0000256" key="1">
    <source>
        <dbReference type="ARBA" id="ARBA00009129"/>
    </source>
</evidence>
<dbReference type="InterPro" id="IPR008462">
    <property type="entry name" value="CsbD"/>
</dbReference>
<dbReference type="Proteomes" id="UP001236369">
    <property type="component" value="Unassembled WGS sequence"/>
</dbReference>
<evidence type="ECO:0000256" key="2">
    <source>
        <dbReference type="SAM" id="Phobius"/>
    </source>
</evidence>
<organism evidence="4 5">
    <name type="scientific">Methylobacterium persicinum</name>
    <dbReference type="NCBI Taxonomy" id="374426"/>
    <lineage>
        <taxon>Bacteria</taxon>
        <taxon>Pseudomonadati</taxon>
        <taxon>Pseudomonadota</taxon>
        <taxon>Alphaproteobacteria</taxon>
        <taxon>Hyphomicrobiales</taxon>
        <taxon>Methylobacteriaceae</taxon>
        <taxon>Methylobacterium</taxon>
    </lineage>
</organism>
<protein>
    <submittedName>
        <fullName evidence="4">Uncharacterized protein YjbJ (UPF0337 family)</fullName>
    </submittedName>
</protein>
<sequence>MNRDQIHGATRHLKGRAQTTLGGLTGDPARQVRGAVNQVAGGAQYAYGQARDRAEDLAEDGRHIARAARKRADHLIDDGRDFARDARRRGEAYGRQAIRYADGHRTNTLLGIAALAFAAGWLVRRTR</sequence>
<keyword evidence="2" id="KW-0472">Membrane</keyword>
<dbReference type="InterPro" id="IPR036629">
    <property type="entry name" value="YjbJ_sf"/>
</dbReference>
<dbReference type="SUPFAM" id="SSF69047">
    <property type="entry name" value="Hypothetical protein YjbJ"/>
    <property type="match status" value="1"/>
</dbReference>
<accession>A0ABU0HQD0</accession>
<evidence type="ECO:0000313" key="4">
    <source>
        <dbReference type="EMBL" id="MDQ0444532.1"/>
    </source>
</evidence>
<evidence type="ECO:0000313" key="5">
    <source>
        <dbReference type="Proteomes" id="UP001236369"/>
    </source>
</evidence>
<reference evidence="4 5" key="1">
    <citation type="submission" date="2023-07" db="EMBL/GenBank/DDBJ databases">
        <title>Genomic Encyclopedia of Type Strains, Phase IV (KMG-IV): sequencing the most valuable type-strain genomes for metagenomic binning, comparative biology and taxonomic classification.</title>
        <authorList>
            <person name="Goeker M."/>
        </authorList>
    </citation>
    <scope>NUCLEOTIDE SEQUENCE [LARGE SCALE GENOMIC DNA]</scope>
    <source>
        <strain evidence="4 5">DSM 19562</strain>
    </source>
</reference>
<comment type="caution">
    <text evidence="4">The sequence shown here is derived from an EMBL/GenBank/DDBJ whole genome shotgun (WGS) entry which is preliminary data.</text>
</comment>